<dbReference type="Proteomes" id="UP000237347">
    <property type="component" value="Unassembled WGS sequence"/>
</dbReference>
<organism evidence="1 2">
    <name type="scientific">Quercus suber</name>
    <name type="common">Cork oak</name>
    <dbReference type="NCBI Taxonomy" id="58331"/>
    <lineage>
        <taxon>Eukaryota</taxon>
        <taxon>Viridiplantae</taxon>
        <taxon>Streptophyta</taxon>
        <taxon>Embryophyta</taxon>
        <taxon>Tracheophyta</taxon>
        <taxon>Spermatophyta</taxon>
        <taxon>Magnoliopsida</taxon>
        <taxon>eudicotyledons</taxon>
        <taxon>Gunneridae</taxon>
        <taxon>Pentapetalae</taxon>
        <taxon>rosids</taxon>
        <taxon>fabids</taxon>
        <taxon>Fagales</taxon>
        <taxon>Fagaceae</taxon>
        <taxon>Quercus</taxon>
    </lineage>
</organism>
<dbReference type="AlphaFoldDB" id="A0AAW0LIN6"/>
<evidence type="ECO:0000313" key="1">
    <source>
        <dbReference type="EMBL" id="KAK7850793.1"/>
    </source>
</evidence>
<sequence length="37" mass="4156">SWAARVGEGQSLILKISILRPKSCEKRGAFRSWFSCS</sequence>
<keyword evidence="2" id="KW-1185">Reference proteome</keyword>
<gene>
    <name evidence="1" type="ORF">CFP56_043656</name>
</gene>
<protein>
    <submittedName>
        <fullName evidence="1">Uncharacterized protein</fullName>
    </submittedName>
</protein>
<proteinExistence type="predicted"/>
<accession>A0AAW0LIN6</accession>
<dbReference type="EMBL" id="PKMF04000095">
    <property type="protein sequence ID" value="KAK7850793.1"/>
    <property type="molecule type" value="Genomic_DNA"/>
</dbReference>
<name>A0AAW0LIN6_QUESU</name>
<evidence type="ECO:0000313" key="2">
    <source>
        <dbReference type="Proteomes" id="UP000237347"/>
    </source>
</evidence>
<feature type="non-terminal residue" evidence="1">
    <location>
        <position position="1"/>
    </location>
</feature>
<reference evidence="1 2" key="1">
    <citation type="journal article" date="2018" name="Sci. Data">
        <title>The draft genome sequence of cork oak.</title>
        <authorList>
            <person name="Ramos A.M."/>
            <person name="Usie A."/>
            <person name="Barbosa P."/>
            <person name="Barros P.M."/>
            <person name="Capote T."/>
            <person name="Chaves I."/>
            <person name="Simoes F."/>
            <person name="Abreu I."/>
            <person name="Carrasquinho I."/>
            <person name="Faro C."/>
            <person name="Guimaraes J.B."/>
            <person name="Mendonca D."/>
            <person name="Nobrega F."/>
            <person name="Rodrigues L."/>
            <person name="Saibo N.J.M."/>
            <person name="Varela M.C."/>
            <person name="Egas C."/>
            <person name="Matos J."/>
            <person name="Miguel C.M."/>
            <person name="Oliveira M.M."/>
            <person name="Ricardo C.P."/>
            <person name="Goncalves S."/>
        </authorList>
    </citation>
    <scope>NUCLEOTIDE SEQUENCE [LARGE SCALE GENOMIC DNA]</scope>
    <source>
        <strain evidence="2">cv. HL8</strain>
    </source>
</reference>
<comment type="caution">
    <text evidence="1">The sequence shown here is derived from an EMBL/GenBank/DDBJ whole genome shotgun (WGS) entry which is preliminary data.</text>
</comment>